<dbReference type="Proteomes" id="UP000027100">
    <property type="component" value="Unassembled WGS sequence"/>
</dbReference>
<evidence type="ECO:0000313" key="1">
    <source>
        <dbReference type="EMBL" id="KCZ98321.1"/>
    </source>
</evidence>
<sequence>MMYADLIRRVGRSESAAPPRVLSGLILSLLLIFGAGAVQAEEAAPQINPIVAEIQAAMASFSAIVPVDTATGEPRLAQNEGGGVTVTRPFAYLDMDAAYIDMLGAGLADMTEARIVSAADLILSGGDHIWLTSQRQAERAGTTPEAPALFLVQFASGEAVNIDAGGVFRIPLFVRYEDAEALARRAQASLPQSGEAEEISITITPFLSVVQGMLSGEFSGLYFVSPSANRNWLRQVEAGETLISRYETEASLAARELYED</sequence>
<dbReference type="RefSeq" id="WP_035598168.1">
    <property type="nucleotide sequence ID" value="NZ_ARYM01000011.1"/>
</dbReference>
<proteinExistence type="predicted"/>
<keyword evidence="2" id="KW-1185">Reference proteome</keyword>
<reference evidence="1 2" key="1">
    <citation type="journal article" date="2014" name="Antonie Van Leeuwenhoek">
        <title>Hyphomonas beringensis sp. nov. and Hyphomonas chukchiensis sp. nov., isolated from surface seawater of the Bering Sea and Chukchi Sea.</title>
        <authorList>
            <person name="Li C."/>
            <person name="Lai Q."/>
            <person name="Li G."/>
            <person name="Dong C."/>
            <person name="Wang J."/>
            <person name="Liao Y."/>
            <person name="Shao Z."/>
        </authorList>
    </citation>
    <scope>NUCLEOTIDE SEQUENCE [LARGE SCALE GENOMIC DNA]</scope>
    <source>
        <strain evidence="1 2">PS728</strain>
    </source>
</reference>
<organism evidence="1 2">
    <name type="scientific">Hyphomonas polymorpha PS728</name>
    <dbReference type="NCBI Taxonomy" id="1280954"/>
    <lineage>
        <taxon>Bacteria</taxon>
        <taxon>Pseudomonadati</taxon>
        <taxon>Pseudomonadota</taxon>
        <taxon>Alphaproteobacteria</taxon>
        <taxon>Hyphomonadales</taxon>
        <taxon>Hyphomonadaceae</taxon>
        <taxon>Hyphomonas</taxon>
    </lineage>
</organism>
<dbReference type="EMBL" id="ARYM01000011">
    <property type="protein sequence ID" value="KCZ98321.1"/>
    <property type="molecule type" value="Genomic_DNA"/>
</dbReference>
<accession>A0A062VIE2</accession>
<name>A0A062VIE2_9PROT</name>
<comment type="caution">
    <text evidence="1">The sequence shown here is derived from an EMBL/GenBank/DDBJ whole genome shotgun (WGS) entry which is preliminary data.</text>
</comment>
<dbReference type="PATRIC" id="fig|1280954.3.peg.2120"/>
<protein>
    <submittedName>
        <fullName evidence="1">Uncharacterized protein</fullName>
    </submittedName>
</protein>
<dbReference type="AlphaFoldDB" id="A0A062VIE2"/>
<gene>
    <name evidence="1" type="ORF">HPO_10467</name>
</gene>
<evidence type="ECO:0000313" key="2">
    <source>
        <dbReference type="Proteomes" id="UP000027100"/>
    </source>
</evidence>
<dbReference type="STRING" id="1280954.HPO_10467"/>